<accession>A0A561V5A3</accession>
<protein>
    <submittedName>
        <fullName evidence="2">Putative amidase-like protein</fullName>
    </submittedName>
</protein>
<evidence type="ECO:0000259" key="1">
    <source>
        <dbReference type="Pfam" id="PF12671"/>
    </source>
</evidence>
<dbReference type="InterPro" id="IPR024301">
    <property type="entry name" value="Amidase_6"/>
</dbReference>
<evidence type="ECO:0000313" key="3">
    <source>
        <dbReference type="Proteomes" id="UP000318186"/>
    </source>
</evidence>
<dbReference type="EMBL" id="VIWW01000001">
    <property type="protein sequence ID" value="TWG06800.1"/>
    <property type="molecule type" value="Genomic_DNA"/>
</dbReference>
<feature type="domain" description="Putative amidase" evidence="1">
    <location>
        <begin position="201"/>
        <end position="289"/>
    </location>
</feature>
<organism evidence="2 3">
    <name type="scientific">Streptomyces brevispora</name>
    <dbReference type="NCBI Taxonomy" id="887462"/>
    <lineage>
        <taxon>Bacteria</taxon>
        <taxon>Bacillati</taxon>
        <taxon>Actinomycetota</taxon>
        <taxon>Actinomycetes</taxon>
        <taxon>Kitasatosporales</taxon>
        <taxon>Streptomycetaceae</taxon>
        <taxon>Streptomyces</taxon>
    </lineage>
</organism>
<gene>
    <name evidence="2" type="ORF">FHX80_115296</name>
</gene>
<sequence>MTDPPTCRYVGVGGRVSPSLARGRITTGGSLTAGDAASESAHGGVFRELLEAQEEGLVGAREALEKRGQSYRSASAELSDVLVRRGESTAEVVVHATVKELETIRTDSVDDETEARNDKRFTFTVKNGAVVLLTEADDASAGLTLSPTAAAEAQVESEGSEDADLPADDGDALDLDDDGFPVNDGVPLVTTLANAVDGNGTANWAYKNRGTKWEYKQDCTNFVSKALYYGGHMKFRNGGRKADHSWWQEYYLFGTIKNKTYTWSAAENLRRHVTKYRHSRTISKASSAKVGDIN</sequence>
<comment type="caution">
    <text evidence="2">The sequence shown here is derived from an EMBL/GenBank/DDBJ whole genome shotgun (WGS) entry which is preliminary data.</text>
</comment>
<name>A0A561V5A3_9ACTN</name>
<evidence type="ECO:0000313" key="2">
    <source>
        <dbReference type="EMBL" id="TWG06800.1"/>
    </source>
</evidence>
<dbReference type="AlphaFoldDB" id="A0A561V5A3"/>
<proteinExistence type="predicted"/>
<reference evidence="2 3" key="1">
    <citation type="submission" date="2019-06" db="EMBL/GenBank/DDBJ databases">
        <title>Sequencing the genomes of 1000 actinobacteria strains.</title>
        <authorList>
            <person name="Klenk H.-P."/>
        </authorList>
    </citation>
    <scope>NUCLEOTIDE SEQUENCE [LARGE SCALE GENOMIC DNA]</scope>
    <source>
        <strain evidence="2 3">DSM 42059</strain>
    </source>
</reference>
<dbReference type="Proteomes" id="UP000318186">
    <property type="component" value="Unassembled WGS sequence"/>
</dbReference>
<dbReference type="RefSeq" id="WP_167523641.1">
    <property type="nucleotide sequence ID" value="NZ_VIWW01000001.1"/>
</dbReference>
<dbReference type="Pfam" id="PF12671">
    <property type="entry name" value="Amidase_6"/>
    <property type="match status" value="1"/>
</dbReference>